<dbReference type="InterPro" id="IPR008906">
    <property type="entry name" value="HATC_C_dom"/>
</dbReference>
<dbReference type="InterPro" id="IPR012337">
    <property type="entry name" value="RNaseH-like_sf"/>
</dbReference>
<evidence type="ECO:0000259" key="1">
    <source>
        <dbReference type="Pfam" id="PF05699"/>
    </source>
</evidence>
<dbReference type="AlphaFoldDB" id="A0A2S2Q9W0"/>
<dbReference type="GO" id="GO:0046983">
    <property type="term" value="F:protein dimerization activity"/>
    <property type="evidence" value="ECO:0007669"/>
    <property type="project" value="InterPro"/>
</dbReference>
<dbReference type="EMBL" id="GGMS01005313">
    <property type="protein sequence ID" value="MBY74516.1"/>
    <property type="molecule type" value="Transcribed_RNA"/>
</dbReference>
<accession>A0A2S2Q9W0</accession>
<sequence length="187" mass="21922">MEQHLMKNKVLLAAIFLDPRYKIILDDEQYTTAISHLIGVWLQLKKLEQKSVDLTMNNEDIILNQDSEDDSITGSDGLEDFLKEKDNVDTYNVSKISQTSFHTIKTILKSYHIKQNRLNHKTNILKFWKSMENIYSEIYVLAKIILSVPSTQVSVERLFSDLKFIFSPYRCNKKFTKPRRPIVSTYK</sequence>
<protein>
    <recommendedName>
        <fullName evidence="1">HAT C-terminal dimerisation domain-containing protein</fullName>
    </recommendedName>
</protein>
<name>A0A2S2Q9W0_9HEMI</name>
<reference evidence="2" key="1">
    <citation type="submission" date="2018-04" db="EMBL/GenBank/DDBJ databases">
        <title>Transcriptome assembly of Sipha flava.</title>
        <authorList>
            <person name="Scully E.D."/>
            <person name="Geib S.M."/>
            <person name="Palmer N.A."/>
            <person name="Koch K."/>
            <person name="Bradshaw J."/>
            <person name="Heng-Moss T."/>
            <person name="Sarath G."/>
        </authorList>
    </citation>
    <scope>NUCLEOTIDE SEQUENCE</scope>
</reference>
<feature type="domain" description="HAT C-terminal dimerisation" evidence="1">
    <location>
        <begin position="116"/>
        <end position="170"/>
    </location>
</feature>
<organism evidence="2">
    <name type="scientific">Sipha flava</name>
    <name type="common">yellow sugarcane aphid</name>
    <dbReference type="NCBI Taxonomy" id="143950"/>
    <lineage>
        <taxon>Eukaryota</taxon>
        <taxon>Metazoa</taxon>
        <taxon>Ecdysozoa</taxon>
        <taxon>Arthropoda</taxon>
        <taxon>Hexapoda</taxon>
        <taxon>Insecta</taxon>
        <taxon>Pterygota</taxon>
        <taxon>Neoptera</taxon>
        <taxon>Paraneoptera</taxon>
        <taxon>Hemiptera</taxon>
        <taxon>Sternorrhyncha</taxon>
        <taxon>Aphidomorpha</taxon>
        <taxon>Aphidoidea</taxon>
        <taxon>Aphididae</taxon>
        <taxon>Sipha</taxon>
    </lineage>
</organism>
<dbReference type="SUPFAM" id="SSF53098">
    <property type="entry name" value="Ribonuclease H-like"/>
    <property type="match status" value="1"/>
</dbReference>
<proteinExistence type="predicted"/>
<gene>
    <name evidence="2" type="ORF">g.169226</name>
</gene>
<evidence type="ECO:0000313" key="2">
    <source>
        <dbReference type="EMBL" id="MBY74516.1"/>
    </source>
</evidence>
<dbReference type="Pfam" id="PF05699">
    <property type="entry name" value="Dimer_Tnp_hAT"/>
    <property type="match status" value="1"/>
</dbReference>